<evidence type="ECO:0000256" key="2">
    <source>
        <dbReference type="ARBA" id="ARBA00023315"/>
    </source>
</evidence>
<evidence type="ECO:0000256" key="1">
    <source>
        <dbReference type="ARBA" id="ARBA00022679"/>
    </source>
</evidence>
<evidence type="ECO:0000256" key="3">
    <source>
        <dbReference type="ARBA" id="ARBA00050603"/>
    </source>
</evidence>
<dbReference type="RefSeq" id="WP_015705550.1">
    <property type="nucleotide sequence ID" value="NC_015663.1"/>
</dbReference>
<dbReference type="Proteomes" id="UP000008881">
    <property type="component" value="Chromosome"/>
</dbReference>
<gene>
    <name evidence="6" type="ordered locus">EAE_20080</name>
</gene>
<dbReference type="OrthoDB" id="5459937at2"/>
<feature type="domain" description="N-acetyltransferase" evidence="5">
    <location>
        <begin position="1"/>
        <end position="163"/>
    </location>
</feature>
<evidence type="ECO:0000313" key="7">
    <source>
        <dbReference type="Proteomes" id="UP000008881"/>
    </source>
</evidence>
<dbReference type="SUPFAM" id="SSF55729">
    <property type="entry name" value="Acyl-CoA N-acyltransferases (Nat)"/>
    <property type="match status" value="1"/>
</dbReference>
<dbReference type="FunFam" id="3.40.630.30:FF:000026">
    <property type="entry name" value="Phosphinothricin acetyltransferase"/>
    <property type="match status" value="1"/>
</dbReference>
<dbReference type="HOGENOM" id="CLU_013985_4_4_6"/>
<accession>A0A0H3FT71</accession>
<comment type="catalytic activity">
    <reaction evidence="4">
        <text>L-methionine sulfone + acetyl-CoA = N-acetyl-L-methionine sulfone + CoA + H(+)</text>
        <dbReference type="Rhea" id="RHEA:47656"/>
        <dbReference type="ChEBI" id="CHEBI:15378"/>
        <dbReference type="ChEBI" id="CHEBI:57287"/>
        <dbReference type="ChEBI" id="CHEBI:57288"/>
        <dbReference type="ChEBI" id="CHEBI:87824"/>
        <dbReference type="ChEBI" id="CHEBI:87825"/>
    </reaction>
</comment>
<dbReference type="KEGG" id="eae:EAE_20080"/>
<dbReference type="InterPro" id="IPR000182">
    <property type="entry name" value="GNAT_dom"/>
</dbReference>
<evidence type="ECO:0000256" key="4">
    <source>
        <dbReference type="ARBA" id="ARBA00051334"/>
    </source>
</evidence>
<dbReference type="PATRIC" id="fig|1028307.3.peg.4011"/>
<dbReference type="EMBL" id="CP002824">
    <property type="protein sequence ID" value="AEG98923.1"/>
    <property type="molecule type" value="Genomic_DNA"/>
</dbReference>
<dbReference type="AlphaFoldDB" id="A0A0H3FT71"/>
<keyword evidence="2" id="KW-0012">Acyltransferase</keyword>
<sequence length="172" mass="19400">MSIRHASKDDCAAIAEIYNHAVLHTAAIWNDKTVDIDNRIAWFEARQIAGYPVLVSEENGVITGYSSFGDWRAFDGFRHTVEHSVYVHPDHQGKGIGRKLLVALIAEARRLRKHVMVAGIESRNHASLHLHETLGFITTGQMPQVGTKFGRWLDLTFMQLQLDDRQDPDGEV</sequence>
<keyword evidence="7" id="KW-1185">Reference proteome</keyword>
<name>A0A0H3FT71_KLEAK</name>
<dbReference type="InterPro" id="IPR016181">
    <property type="entry name" value="Acyl_CoA_acyltransferase"/>
</dbReference>
<dbReference type="GO" id="GO:0016747">
    <property type="term" value="F:acyltransferase activity, transferring groups other than amino-acyl groups"/>
    <property type="evidence" value="ECO:0007669"/>
    <property type="project" value="InterPro"/>
</dbReference>
<dbReference type="CDD" id="cd04301">
    <property type="entry name" value="NAT_SF"/>
    <property type="match status" value="1"/>
</dbReference>
<reference evidence="6 7" key="1">
    <citation type="journal article" date="2012" name="J. Bacteriol.">
        <title>Complete genome sequence of Enterobacter aerogenes KCTC 2190.</title>
        <authorList>
            <person name="Shin S.H."/>
            <person name="Kim S."/>
            <person name="Kim J.Y."/>
            <person name="Lee S."/>
            <person name="Um Y."/>
            <person name="Oh M.K."/>
            <person name="Kim Y.R."/>
            <person name="Lee J."/>
            <person name="Yang K.S."/>
        </authorList>
    </citation>
    <scope>NUCLEOTIDE SEQUENCE [LARGE SCALE GENOMIC DNA]</scope>
    <source>
        <strain evidence="6 7">KCTC 2190</strain>
    </source>
</reference>
<evidence type="ECO:0000313" key="6">
    <source>
        <dbReference type="EMBL" id="AEG98923.1"/>
    </source>
</evidence>
<dbReference type="PROSITE" id="PS51186">
    <property type="entry name" value="GNAT"/>
    <property type="match status" value="1"/>
</dbReference>
<dbReference type="PANTHER" id="PTHR43072:SF23">
    <property type="entry name" value="UPF0039 PROTEIN C11D3.02C"/>
    <property type="match status" value="1"/>
</dbReference>
<dbReference type="PANTHER" id="PTHR43072">
    <property type="entry name" value="N-ACETYLTRANSFERASE"/>
    <property type="match status" value="1"/>
</dbReference>
<dbReference type="eggNOG" id="COG1247">
    <property type="taxonomic scope" value="Bacteria"/>
</dbReference>
<protein>
    <submittedName>
        <fullName evidence="6">GCN5-related N-acetyltransferase</fullName>
    </submittedName>
</protein>
<comment type="catalytic activity">
    <reaction evidence="3">
        <text>L-methionine sulfoximine + acetyl-CoA = N-acetyl-L-methionine sulfoximine + CoA + H(+)</text>
        <dbReference type="Rhea" id="RHEA:47660"/>
        <dbReference type="ChEBI" id="CHEBI:15378"/>
        <dbReference type="ChEBI" id="CHEBI:57287"/>
        <dbReference type="ChEBI" id="CHEBI:57288"/>
        <dbReference type="ChEBI" id="CHEBI:87826"/>
        <dbReference type="ChEBI" id="CHEBI:87827"/>
    </reaction>
</comment>
<evidence type="ECO:0000259" key="5">
    <source>
        <dbReference type="PROSITE" id="PS51186"/>
    </source>
</evidence>
<dbReference type="Gene3D" id="3.40.630.30">
    <property type="match status" value="1"/>
</dbReference>
<dbReference type="Pfam" id="PF00583">
    <property type="entry name" value="Acetyltransf_1"/>
    <property type="match status" value="1"/>
</dbReference>
<keyword evidence="1 6" id="KW-0808">Transferase</keyword>
<proteinExistence type="predicted"/>
<organism evidence="6 7">
    <name type="scientific">Klebsiella aerogenes (strain ATCC 13048 / DSM 30053 / CCUG 1429 / JCM 1235 / KCTC 2190 / NBRC 13534 / NCIMB 10102 / NCTC 10006 / CDC 819-56)</name>
    <name type="common">Enterobacter aerogenes</name>
    <dbReference type="NCBI Taxonomy" id="1028307"/>
    <lineage>
        <taxon>Bacteria</taxon>
        <taxon>Pseudomonadati</taxon>
        <taxon>Pseudomonadota</taxon>
        <taxon>Gammaproteobacteria</taxon>
        <taxon>Enterobacterales</taxon>
        <taxon>Enterobacteriaceae</taxon>
        <taxon>Klebsiella/Raoultella group</taxon>
        <taxon>Klebsiella</taxon>
    </lineage>
</organism>
<dbReference type="GeneID" id="93312197"/>